<proteinExistence type="predicted"/>
<organism evidence="1 2">
    <name type="scientific">Rotaria socialis</name>
    <dbReference type="NCBI Taxonomy" id="392032"/>
    <lineage>
        <taxon>Eukaryota</taxon>
        <taxon>Metazoa</taxon>
        <taxon>Spiralia</taxon>
        <taxon>Gnathifera</taxon>
        <taxon>Rotifera</taxon>
        <taxon>Eurotatoria</taxon>
        <taxon>Bdelloidea</taxon>
        <taxon>Philodinida</taxon>
        <taxon>Philodinidae</taxon>
        <taxon>Rotaria</taxon>
    </lineage>
</organism>
<dbReference type="Proteomes" id="UP000663838">
    <property type="component" value="Unassembled WGS sequence"/>
</dbReference>
<evidence type="ECO:0000313" key="2">
    <source>
        <dbReference type="Proteomes" id="UP000663838"/>
    </source>
</evidence>
<name>A0A821SKG6_9BILA</name>
<reference evidence="1" key="1">
    <citation type="submission" date="2021-02" db="EMBL/GenBank/DDBJ databases">
        <authorList>
            <person name="Nowell W R."/>
        </authorList>
    </citation>
    <scope>NUCLEOTIDE SEQUENCE</scope>
</reference>
<dbReference type="EMBL" id="CAJOBS010003492">
    <property type="protein sequence ID" value="CAF4857891.1"/>
    <property type="molecule type" value="Genomic_DNA"/>
</dbReference>
<sequence length="134" mass="16044">MKDHHDELQLSIAQVSNRYNELKQLIDTKIILITKETVASKRELSEWYTTLIDSLTVEKESIDLNIEKEEQKAKKFVYEIESEMQTFQDDIQTFTKNNTFRSENLTKIFEKLDELIQRLDSLSSRQEKWMFLFS</sequence>
<comment type="caution">
    <text evidence="1">The sequence shown here is derived from an EMBL/GenBank/DDBJ whole genome shotgun (WGS) entry which is preliminary data.</text>
</comment>
<dbReference type="AlphaFoldDB" id="A0A821SKG6"/>
<evidence type="ECO:0000313" key="1">
    <source>
        <dbReference type="EMBL" id="CAF4857891.1"/>
    </source>
</evidence>
<gene>
    <name evidence="1" type="ORF">TOA249_LOCUS27439</name>
</gene>
<protein>
    <submittedName>
        <fullName evidence="1">Uncharacterized protein</fullName>
    </submittedName>
</protein>
<accession>A0A821SKG6</accession>